<dbReference type="PANTHER" id="PTHR37017">
    <property type="entry name" value="AB HYDROLASE-1 DOMAIN-CONTAINING PROTEIN-RELATED"/>
    <property type="match status" value="1"/>
</dbReference>
<evidence type="ECO:0000256" key="1">
    <source>
        <dbReference type="SAM" id="MobiDB-lite"/>
    </source>
</evidence>
<dbReference type="EMBL" id="BAAARV010000068">
    <property type="protein sequence ID" value="GAA2369199.1"/>
    <property type="molecule type" value="Genomic_DNA"/>
</dbReference>
<dbReference type="InterPro" id="IPR029058">
    <property type="entry name" value="AB_hydrolase_fold"/>
</dbReference>
<proteinExistence type="predicted"/>
<protein>
    <submittedName>
        <fullName evidence="3">Alpha/beta fold hydrolase</fullName>
    </submittedName>
</protein>
<dbReference type="SUPFAM" id="SSF53474">
    <property type="entry name" value="alpha/beta-Hydrolases"/>
    <property type="match status" value="1"/>
</dbReference>
<sequence length="222" mass="24212">MTFVLVPGAGGSAWTWHRVVPRLRDLGHDAIAVDLPAADESAGLTEYADAIVEAAAGHDDIVLVAHSLAGFSAPLACDRLPVSELVLVNAMIPAPGETAGDWWANTGQERARREQDAREGRDPDAELDLRVYFFHDVPPDITEEAMRTEQRQAERIFTQPWPLPAWPDVPTRVLTAQQERFFPAGFQAAVARQRLGLTPEPLPGGHLVALSHPDELVARLLG</sequence>
<feature type="region of interest" description="Disordered" evidence="1">
    <location>
        <begin position="100"/>
        <end position="122"/>
    </location>
</feature>
<feature type="compositionally biased region" description="Basic and acidic residues" evidence="1">
    <location>
        <begin position="109"/>
        <end position="122"/>
    </location>
</feature>
<gene>
    <name evidence="3" type="ORF">GCM10010170_069480</name>
</gene>
<reference evidence="3 4" key="1">
    <citation type="journal article" date="2019" name="Int. J. Syst. Evol. Microbiol.">
        <title>The Global Catalogue of Microorganisms (GCM) 10K type strain sequencing project: providing services to taxonomists for standard genome sequencing and annotation.</title>
        <authorList>
            <consortium name="The Broad Institute Genomics Platform"/>
            <consortium name="The Broad Institute Genome Sequencing Center for Infectious Disease"/>
            <person name="Wu L."/>
            <person name="Ma J."/>
        </authorList>
    </citation>
    <scope>NUCLEOTIDE SEQUENCE [LARGE SCALE GENOMIC DNA]</scope>
    <source>
        <strain evidence="3 4">JCM 3272</strain>
    </source>
</reference>
<dbReference type="InterPro" id="IPR000073">
    <property type="entry name" value="AB_hydrolase_1"/>
</dbReference>
<name>A0ABN3H4X5_9ACTN</name>
<dbReference type="RefSeq" id="WP_344616822.1">
    <property type="nucleotide sequence ID" value="NZ_BAAARV010000068.1"/>
</dbReference>
<dbReference type="Pfam" id="PF12697">
    <property type="entry name" value="Abhydrolase_6"/>
    <property type="match status" value="1"/>
</dbReference>
<evidence type="ECO:0000259" key="2">
    <source>
        <dbReference type="Pfam" id="PF12697"/>
    </source>
</evidence>
<keyword evidence="4" id="KW-1185">Reference proteome</keyword>
<dbReference type="InterPro" id="IPR052897">
    <property type="entry name" value="Sec-Metab_Biosynth_Hydrolase"/>
</dbReference>
<comment type="caution">
    <text evidence="3">The sequence shown here is derived from an EMBL/GenBank/DDBJ whole genome shotgun (WGS) entry which is preliminary data.</text>
</comment>
<dbReference type="Gene3D" id="3.40.50.1820">
    <property type="entry name" value="alpha/beta hydrolase"/>
    <property type="match status" value="1"/>
</dbReference>
<evidence type="ECO:0000313" key="3">
    <source>
        <dbReference type="EMBL" id="GAA2369199.1"/>
    </source>
</evidence>
<organism evidence="3 4">
    <name type="scientific">Dactylosporangium salmoneum</name>
    <dbReference type="NCBI Taxonomy" id="53361"/>
    <lineage>
        <taxon>Bacteria</taxon>
        <taxon>Bacillati</taxon>
        <taxon>Actinomycetota</taxon>
        <taxon>Actinomycetes</taxon>
        <taxon>Micromonosporales</taxon>
        <taxon>Micromonosporaceae</taxon>
        <taxon>Dactylosporangium</taxon>
    </lineage>
</organism>
<keyword evidence="3" id="KW-0378">Hydrolase</keyword>
<accession>A0ABN3H4X5</accession>
<evidence type="ECO:0000313" key="4">
    <source>
        <dbReference type="Proteomes" id="UP001501444"/>
    </source>
</evidence>
<dbReference type="Proteomes" id="UP001501444">
    <property type="component" value="Unassembled WGS sequence"/>
</dbReference>
<dbReference type="GO" id="GO:0016787">
    <property type="term" value="F:hydrolase activity"/>
    <property type="evidence" value="ECO:0007669"/>
    <property type="project" value="UniProtKB-KW"/>
</dbReference>
<feature type="domain" description="AB hydrolase-1" evidence="2">
    <location>
        <begin position="3"/>
        <end position="218"/>
    </location>
</feature>
<dbReference type="PANTHER" id="PTHR37017:SF11">
    <property type="entry name" value="ESTERASE_LIPASE_THIOESTERASE DOMAIN-CONTAINING PROTEIN"/>
    <property type="match status" value="1"/>
</dbReference>